<gene>
    <name evidence="2" type="ORF">KFK09_025113</name>
</gene>
<keyword evidence="3" id="KW-1185">Reference proteome</keyword>
<proteinExistence type="predicted"/>
<dbReference type="OrthoDB" id="786194at2759"/>
<dbReference type="PANTHER" id="PTHR36320">
    <property type="entry name" value="OS04G0611300 PROTEIN"/>
    <property type="match status" value="1"/>
</dbReference>
<feature type="region of interest" description="Disordered" evidence="1">
    <location>
        <begin position="129"/>
        <end position="155"/>
    </location>
</feature>
<dbReference type="PANTHER" id="PTHR36320:SF1">
    <property type="entry name" value="OS04G0611300 PROTEIN"/>
    <property type="match status" value="1"/>
</dbReference>
<accession>A0A8T3AF62</accession>
<comment type="caution">
    <text evidence="2">The sequence shown here is derived from an EMBL/GenBank/DDBJ whole genome shotgun (WGS) entry which is preliminary data.</text>
</comment>
<organism evidence="2 3">
    <name type="scientific">Dendrobium nobile</name>
    <name type="common">Orchid</name>
    <dbReference type="NCBI Taxonomy" id="94219"/>
    <lineage>
        <taxon>Eukaryota</taxon>
        <taxon>Viridiplantae</taxon>
        <taxon>Streptophyta</taxon>
        <taxon>Embryophyta</taxon>
        <taxon>Tracheophyta</taxon>
        <taxon>Spermatophyta</taxon>
        <taxon>Magnoliopsida</taxon>
        <taxon>Liliopsida</taxon>
        <taxon>Asparagales</taxon>
        <taxon>Orchidaceae</taxon>
        <taxon>Epidendroideae</taxon>
        <taxon>Malaxideae</taxon>
        <taxon>Dendrobiinae</taxon>
        <taxon>Dendrobium</taxon>
    </lineage>
</organism>
<reference evidence="2" key="1">
    <citation type="journal article" date="2022" name="Front. Genet.">
        <title>Chromosome-Scale Assembly of the Dendrobium nobile Genome Provides Insights Into the Molecular Mechanism of the Biosynthesis of the Medicinal Active Ingredient of Dendrobium.</title>
        <authorList>
            <person name="Xu Q."/>
            <person name="Niu S.-C."/>
            <person name="Li K.-L."/>
            <person name="Zheng P.-J."/>
            <person name="Zhang X.-J."/>
            <person name="Jia Y."/>
            <person name="Liu Y."/>
            <person name="Niu Y.-X."/>
            <person name="Yu L.-H."/>
            <person name="Chen D.-F."/>
            <person name="Zhang G.-Q."/>
        </authorList>
    </citation>
    <scope>NUCLEOTIDE SEQUENCE</scope>
    <source>
        <tissue evidence="2">Leaf</tissue>
    </source>
</reference>
<evidence type="ECO:0000313" key="2">
    <source>
        <dbReference type="EMBL" id="KAI0494967.1"/>
    </source>
</evidence>
<dbReference type="SMR" id="A0A8T3AF62"/>
<feature type="region of interest" description="Disordered" evidence="1">
    <location>
        <begin position="18"/>
        <end position="45"/>
    </location>
</feature>
<evidence type="ECO:0000313" key="3">
    <source>
        <dbReference type="Proteomes" id="UP000829196"/>
    </source>
</evidence>
<evidence type="ECO:0000256" key="1">
    <source>
        <dbReference type="SAM" id="MobiDB-lite"/>
    </source>
</evidence>
<protein>
    <submittedName>
        <fullName evidence="2">Uncharacterized protein</fullName>
    </submittedName>
</protein>
<dbReference type="EMBL" id="JAGYWB010000017">
    <property type="protein sequence ID" value="KAI0494967.1"/>
    <property type="molecule type" value="Genomic_DNA"/>
</dbReference>
<name>A0A8T3AF62_DENNO</name>
<dbReference type="Proteomes" id="UP000829196">
    <property type="component" value="Unassembled WGS sequence"/>
</dbReference>
<dbReference type="AlphaFoldDB" id="A0A8T3AF62"/>
<sequence length="155" mass="17227">MQIKLPWLSYKLAAANPKVGSGEIGESESKKQMAKSMRSKRKQRLRSLRREIAEPFYEKKEAAKLAAQQAALEAPKLPVRVRKNESEADVPAETSTAMDVEVADGVSSHGDDSKALLKPVGGIGKKKLKRKLLLKKLKRRGRGKGKGRLRRSRKV</sequence>